<evidence type="ECO:0000313" key="3">
    <source>
        <dbReference type="Proteomes" id="UP001597544"/>
    </source>
</evidence>
<evidence type="ECO:0000313" key="2">
    <source>
        <dbReference type="EMBL" id="MFD2512556.1"/>
    </source>
</evidence>
<dbReference type="SUPFAM" id="SSF56925">
    <property type="entry name" value="OMPA-like"/>
    <property type="match status" value="1"/>
</dbReference>
<evidence type="ECO:0008006" key="4">
    <source>
        <dbReference type="Google" id="ProtNLM"/>
    </source>
</evidence>
<protein>
    <recommendedName>
        <fullName evidence="4">Outer membrane protein beta-barrel domain-containing protein</fullName>
    </recommendedName>
</protein>
<dbReference type="EMBL" id="JBHULU010000002">
    <property type="protein sequence ID" value="MFD2512556.1"/>
    <property type="molecule type" value="Genomic_DNA"/>
</dbReference>
<evidence type="ECO:0000256" key="1">
    <source>
        <dbReference type="SAM" id="SignalP"/>
    </source>
</evidence>
<dbReference type="Proteomes" id="UP001597544">
    <property type="component" value="Unassembled WGS sequence"/>
</dbReference>
<feature type="signal peptide" evidence="1">
    <location>
        <begin position="1"/>
        <end position="19"/>
    </location>
</feature>
<keyword evidence="3" id="KW-1185">Reference proteome</keyword>
<keyword evidence="1" id="KW-0732">Signal</keyword>
<accession>A0ABW5IHE6</accession>
<dbReference type="RefSeq" id="WP_377502770.1">
    <property type="nucleotide sequence ID" value="NZ_JBHULU010000002.1"/>
</dbReference>
<feature type="chain" id="PRO_5046204841" description="Outer membrane protein beta-barrel domain-containing protein" evidence="1">
    <location>
        <begin position="20"/>
        <end position="238"/>
    </location>
</feature>
<comment type="caution">
    <text evidence="2">The sequence shown here is derived from an EMBL/GenBank/DDBJ whole genome shotgun (WGS) entry which is preliminary data.</text>
</comment>
<reference evidence="3" key="1">
    <citation type="journal article" date="2019" name="Int. J. Syst. Evol. Microbiol.">
        <title>The Global Catalogue of Microorganisms (GCM) 10K type strain sequencing project: providing services to taxonomists for standard genome sequencing and annotation.</title>
        <authorList>
            <consortium name="The Broad Institute Genomics Platform"/>
            <consortium name="The Broad Institute Genome Sequencing Center for Infectious Disease"/>
            <person name="Wu L."/>
            <person name="Ma J."/>
        </authorList>
    </citation>
    <scope>NUCLEOTIDE SEQUENCE [LARGE SCALE GENOMIC DNA]</scope>
    <source>
        <strain evidence="3">KCTC 42498</strain>
    </source>
</reference>
<gene>
    <name evidence="2" type="ORF">ACFSRY_01645</name>
</gene>
<dbReference type="InterPro" id="IPR011250">
    <property type="entry name" value="OMP/PagP_B-barrel"/>
</dbReference>
<proteinExistence type="predicted"/>
<name>A0ABW5IHE6_9BACT</name>
<organism evidence="2 3">
    <name type="scientific">Pontibacter locisalis</name>
    <dbReference type="NCBI Taxonomy" id="1719035"/>
    <lineage>
        <taxon>Bacteria</taxon>
        <taxon>Pseudomonadati</taxon>
        <taxon>Bacteroidota</taxon>
        <taxon>Cytophagia</taxon>
        <taxon>Cytophagales</taxon>
        <taxon>Hymenobacteraceae</taxon>
        <taxon>Pontibacter</taxon>
    </lineage>
</organism>
<sequence length="238" mass="26155">MKKMLLPILLLLMGKTAFAQQDAPLKGPEVTLHFSALSFGPGQDLKKQMRKDGFGWESTAAGFFGSGKNPTRNEGAIQLGVRLPVKEKYKVKGLFNHRESEVVGNAALFEPLTVNAKVTTVAGLGYLPVKSTHFRAGAGPAFHFVNGPVWYGEQKQDAKRYAKPGFVLETGFITPANSKFFMDLQAQYFYVGKVDFGSYTFSTTGYDGEQVSLTTNFTNTRLSNFSFSIGAGYRFNRG</sequence>